<reference evidence="2 3" key="1">
    <citation type="journal article" date="2010" name="Nature">
        <title>Genome sequencing and analysis of the model grass Brachypodium distachyon.</title>
        <authorList>
            <consortium name="International Brachypodium Initiative"/>
        </authorList>
    </citation>
    <scope>NUCLEOTIDE SEQUENCE [LARGE SCALE GENOMIC DNA]</scope>
    <source>
        <strain evidence="2 3">Bd21</strain>
    </source>
</reference>
<dbReference type="GO" id="GO:0008081">
    <property type="term" value="F:phosphoric diester hydrolase activity"/>
    <property type="evidence" value="ECO:0000318"/>
    <property type="project" value="GO_Central"/>
</dbReference>
<dbReference type="GO" id="GO:0008311">
    <property type="term" value="F:double-stranded DNA 3'-5' DNA exonuclease activity"/>
    <property type="evidence" value="ECO:0000318"/>
    <property type="project" value="GO_Central"/>
</dbReference>
<accession>A0A2K2CXM9</accession>
<dbReference type="SUPFAM" id="SSF56219">
    <property type="entry name" value="DNase I-like"/>
    <property type="match status" value="1"/>
</dbReference>
<proteinExistence type="predicted"/>
<keyword evidence="4" id="KW-1185">Reference proteome</keyword>
<evidence type="ECO:0000313" key="3">
    <source>
        <dbReference type="EnsemblPlants" id="PNT66785"/>
    </source>
</evidence>
<dbReference type="EnsemblPlants" id="PNT66785">
    <property type="protein sequence ID" value="PNT66785"/>
    <property type="gene ID" value="BRADI_3g16895v3"/>
</dbReference>
<dbReference type="Pfam" id="PF03372">
    <property type="entry name" value="Exo_endo_phos"/>
    <property type="match status" value="1"/>
</dbReference>
<evidence type="ECO:0000313" key="4">
    <source>
        <dbReference type="Proteomes" id="UP000008810"/>
    </source>
</evidence>
<dbReference type="InParanoid" id="A0A2K2CXM9"/>
<dbReference type="Gramene" id="PNT66785">
    <property type="protein sequence ID" value="PNT66785"/>
    <property type="gene ID" value="BRADI_3g16895v3"/>
</dbReference>
<dbReference type="GO" id="GO:0005634">
    <property type="term" value="C:nucleus"/>
    <property type="evidence" value="ECO:0000318"/>
    <property type="project" value="GO_Central"/>
</dbReference>
<dbReference type="PANTHER" id="PTHR35218:SF9">
    <property type="entry name" value="ENDONUCLEASE_EXONUCLEASE_PHOSPHATASE DOMAIN-CONTAINING PROTEIN"/>
    <property type="match status" value="1"/>
</dbReference>
<dbReference type="Gene3D" id="3.60.10.10">
    <property type="entry name" value="Endonuclease/exonuclease/phosphatase"/>
    <property type="match status" value="1"/>
</dbReference>
<feature type="domain" description="Endonuclease/exonuclease/phosphatase" evidence="1">
    <location>
        <begin position="10"/>
        <end position="162"/>
    </location>
</feature>
<evidence type="ECO:0000313" key="2">
    <source>
        <dbReference type="EMBL" id="PNT66785.1"/>
    </source>
</evidence>
<reference evidence="3" key="3">
    <citation type="submission" date="2018-08" db="UniProtKB">
        <authorList>
            <consortium name="EnsemblPlants"/>
        </authorList>
    </citation>
    <scope>IDENTIFICATION</scope>
    <source>
        <strain evidence="3">cv. Bd21</strain>
    </source>
</reference>
<dbReference type="GO" id="GO:0006284">
    <property type="term" value="P:base-excision repair"/>
    <property type="evidence" value="ECO:0000318"/>
    <property type="project" value="GO_Central"/>
</dbReference>
<dbReference type="EMBL" id="CM000882">
    <property type="protein sequence ID" value="PNT66785.1"/>
    <property type="molecule type" value="Genomic_DNA"/>
</dbReference>
<dbReference type="InterPro" id="IPR005135">
    <property type="entry name" value="Endo/exonuclease/phosphatase"/>
</dbReference>
<name>A0A2K2CXM9_BRADI</name>
<dbReference type="InterPro" id="IPR036691">
    <property type="entry name" value="Endo/exonu/phosph_ase_sf"/>
</dbReference>
<protein>
    <recommendedName>
        <fullName evidence="1">Endonuclease/exonuclease/phosphatase domain-containing protein</fullName>
    </recommendedName>
</protein>
<dbReference type="Proteomes" id="UP000008810">
    <property type="component" value="Chromosome 3"/>
</dbReference>
<dbReference type="AlphaFoldDB" id="A0A2K2CXM9"/>
<gene>
    <name evidence="2" type="ORF">BRADI_3g16895v3</name>
</gene>
<dbReference type="PANTHER" id="PTHR35218">
    <property type="entry name" value="RNASE H DOMAIN-CONTAINING PROTEIN"/>
    <property type="match status" value="1"/>
</dbReference>
<sequence>MSTPNPRILVWNARGLNSRAKRCVVYQVVVAANACIVCVQESKLQVVTPDIVRQCFGSEYNDFFYLPSQGTRGGIILAWKSEAVSLSHPHLSEHTLTARVNLQDRCWWLTGVYGPHRVADKPAFLQKIRDVRDLHAGPWAIMGDFNLIVNPEDKSNCRIHRGLMGRY</sequence>
<reference evidence="2" key="2">
    <citation type="submission" date="2017-06" db="EMBL/GenBank/DDBJ databases">
        <title>WGS assembly of Brachypodium distachyon.</title>
        <authorList>
            <consortium name="The International Brachypodium Initiative"/>
            <person name="Lucas S."/>
            <person name="Harmon-Smith M."/>
            <person name="Lail K."/>
            <person name="Tice H."/>
            <person name="Grimwood J."/>
            <person name="Bruce D."/>
            <person name="Barry K."/>
            <person name="Shu S."/>
            <person name="Lindquist E."/>
            <person name="Wang M."/>
            <person name="Pitluck S."/>
            <person name="Vogel J.P."/>
            <person name="Garvin D.F."/>
            <person name="Mockler T.C."/>
            <person name="Schmutz J."/>
            <person name="Rokhsar D."/>
            <person name="Bevan M.W."/>
        </authorList>
    </citation>
    <scope>NUCLEOTIDE SEQUENCE</scope>
    <source>
        <strain evidence="2">Bd21</strain>
    </source>
</reference>
<dbReference type="OrthoDB" id="786283at2759"/>
<organism evidence="2">
    <name type="scientific">Brachypodium distachyon</name>
    <name type="common">Purple false brome</name>
    <name type="synonym">Trachynia distachya</name>
    <dbReference type="NCBI Taxonomy" id="15368"/>
    <lineage>
        <taxon>Eukaryota</taxon>
        <taxon>Viridiplantae</taxon>
        <taxon>Streptophyta</taxon>
        <taxon>Embryophyta</taxon>
        <taxon>Tracheophyta</taxon>
        <taxon>Spermatophyta</taxon>
        <taxon>Magnoliopsida</taxon>
        <taxon>Liliopsida</taxon>
        <taxon>Poales</taxon>
        <taxon>Poaceae</taxon>
        <taxon>BOP clade</taxon>
        <taxon>Pooideae</taxon>
        <taxon>Stipodae</taxon>
        <taxon>Brachypodieae</taxon>
        <taxon>Brachypodium</taxon>
    </lineage>
</organism>
<dbReference type="GO" id="GO:0003906">
    <property type="term" value="F:DNA-(apurinic or apyrimidinic site) endonuclease activity"/>
    <property type="evidence" value="ECO:0000318"/>
    <property type="project" value="GO_Central"/>
</dbReference>
<evidence type="ECO:0000259" key="1">
    <source>
        <dbReference type="Pfam" id="PF03372"/>
    </source>
</evidence>